<dbReference type="AlphaFoldDB" id="A0A0A0IE76"/>
<evidence type="ECO:0000259" key="1">
    <source>
        <dbReference type="Pfam" id="PF08388"/>
    </source>
</evidence>
<dbReference type="EMBL" id="JDRY01000045">
    <property type="protein sequence ID" value="KGM98798.1"/>
    <property type="molecule type" value="Genomic_DNA"/>
</dbReference>
<gene>
    <name evidence="2" type="ORF">Z955_10245</name>
</gene>
<organism evidence="2 3">
    <name type="scientific">Clostridium botulinum C/D str. DC5</name>
    <dbReference type="NCBI Taxonomy" id="1443128"/>
    <lineage>
        <taxon>Bacteria</taxon>
        <taxon>Bacillati</taxon>
        <taxon>Bacillota</taxon>
        <taxon>Clostridia</taxon>
        <taxon>Eubacteriales</taxon>
        <taxon>Clostridiaceae</taxon>
        <taxon>Clostridium</taxon>
    </lineage>
</organism>
<evidence type="ECO:0000313" key="3">
    <source>
        <dbReference type="Proteomes" id="UP000030014"/>
    </source>
</evidence>
<feature type="non-terminal residue" evidence="2">
    <location>
        <position position="1"/>
    </location>
</feature>
<sequence>RNKGISMEYRVYMINQLTIGWINYFGIAKANAKIQKIDSWIRRRLRSCIWKQWKKVKTRGRNLIKLGLPTYKAWEYANTRKGYWRISKSPILDTILNNKYIENLGYKSISKRYQLIHNS</sequence>
<dbReference type="InterPro" id="IPR013597">
    <property type="entry name" value="Mat_intron_G2"/>
</dbReference>
<accession>A0A0A0IE76</accession>
<proteinExistence type="predicted"/>
<dbReference type="Pfam" id="PF08388">
    <property type="entry name" value="GIIM"/>
    <property type="match status" value="1"/>
</dbReference>
<dbReference type="Proteomes" id="UP000030014">
    <property type="component" value="Unassembled WGS sequence"/>
</dbReference>
<dbReference type="RefSeq" id="WP_039259675.1">
    <property type="nucleotide sequence ID" value="NZ_JDRY01000045.1"/>
</dbReference>
<feature type="domain" description="Group II intron maturase-specific" evidence="1">
    <location>
        <begin position="2"/>
        <end position="63"/>
    </location>
</feature>
<reference evidence="2 3" key="1">
    <citation type="submission" date="2014-01" db="EMBL/GenBank/DDBJ databases">
        <title>Plasmidome dynamics in the species complex Clostridium novyi sensu lato converts strains of independent lineages into distinctly different pathogens.</title>
        <authorList>
            <person name="Skarin H."/>
            <person name="Segerman B."/>
        </authorList>
    </citation>
    <scope>NUCLEOTIDE SEQUENCE [LARGE SCALE GENOMIC DNA]</scope>
    <source>
        <strain evidence="2 3">DC5</strain>
    </source>
</reference>
<name>A0A0A0IE76_CLOBO</name>
<evidence type="ECO:0000313" key="2">
    <source>
        <dbReference type="EMBL" id="KGM98798.1"/>
    </source>
</evidence>
<comment type="caution">
    <text evidence="2">The sequence shown here is derived from an EMBL/GenBank/DDBJ whole genome shotgun (WGS) entry which is preliminary data.</text>
</comment>
<protein>
    <submittedName>
        <fullName evidence="2">DNA polymerase</fullName>
    </submittedName>
</protein>